<accession>A0A3N4HVD4</accession>
<proteinExistence type="inferred from homology"/>
<dbReference type="InterPro" id="IPR022398">
    <property type="entry name" value="Peptidase_S8_His-AS"/>
</dbReference>
<dbReference type="PANTHER" id="PTHR43806:SF11">
    <property type="entry name" value="CEREVISIN-RELATED"/>
    <property type="match status" value="1"/>
</dbReference>
<dbReference type="Proteomes" id="UP000275078">
    <property type="component" value="Unassembled WGS sequence"/>
</dbReference>
<comment type="similarity">
    <text evidence="1 5">Belongs to the peptidase S8 family.</text>
</comment>
<dbReference type="CDD" id="cd00306">
    <property type="entry name" value="Peptidases_S8_S53"/>
    <property type="match status" value="1"/>
</dbReference>
<dbReference type="InterPro" id="IPR015500">
    <property type="entry name" value="Peptidase_S8_subtilisin-rel"/>
</dbReference>
<reference evidence="7 8" key="1">
    <citation type="journal article" date="2018" name="Nat. Ecol. Evol.">
        <title>Pezizomycetes genomes reveal the molecular basis of ectomycorrhizal truffle lifestyle.</title>
        <authorList>
            <person name="Murat C."/>
            <person name="Payen T."/>
            <person name="Noel B."/>
            <person name="Kuo A."/>
            <person name="Morin E."/>
            <person name="Chen J."/>
            <person name="Kohler A."/>
            <person name="Krizsan K."/>
            <person name="Balestrini R."/>
            <person name="Da Silva C."/>
            <person name="Montanini B."/>
            <person name="Hainaut M."/>
            <person name="Levati E."/>
            <person name="Barry K.W."/>
            <person name="Belfiori B."/>
            <person name="Cichocki N."/>
            <person name="Clum A."/>
            <person name="Dockter R.B."/>
            <person name="Fauchery L."/>
            <person name="Guy J."/>
            <person name="Iotti M."/>
            <person name="Le Tacon F."/>
            <person name="Lindquist E.A."/>
            <person name="Lipzen A."/>
            <person name="Malagnac F."/>
            <person name="Mello A."/>
            <person name="Molinier V."/>
            <person name="Miyauchi S."/>
            <person name="Poulain J."/>
            <person name="Riccioni C."/>
            <person name="Rubini A."/>
            <person name="Sitrit Y."/>
            <person name="Splivallo R."/>
            <person name="Traeger S."/>
            <person name="Wang M."/>
            <person name="Zifcakova L."/>
            <person name="Wipf D."/>
            <person name="Zambonelli A."/>
            <person name="Paolocci F."/>
            <person name="Nowrousian M."/>
            <person name="Ottonello S."/>
            <person name="Baldrian P."/>
            <person name="Spatafora J.W."/>
            <person name="Henrissat B."/>
            <person name="Nagy L.G."/>
            <person name="Aury J.M."/>
            <person name="Wincker P."/>
            <person name="Grigoriev I.V."/>
            <person name="Bonfante P."/>
            <person name="Martin F.M."/>
        </authorList>
    </citation>
    <scope>NUCLEOTIDE SEQUENCE [LARGE SCALE GENOMIC DNA]</scope>
    <source>
        <strain evidence="7 8">RN42</strain>
    </source>
</reference>
<evidence type="ECO:0000256" key="1">
    <source>
        <dbReference type="ARBA" id="ARBA00011073"/>
    </source>
</evidence>
<dbReference type="InterPro" id="IPR036852">
    <property type="entry name" value="Peptidase_S8/S53_dom_sf"/>
</dbReference>
<dbReference type="PROSITE" id="PS00137">
    <property type="entry name" value="SUBTILASE_HIS"/>
    <property type="match status" value="1"/>
</dbReference>
<gene>
    <name evidence="7" type="ORF">BJ508DRAFT_163408</name>
</gene>
<feature type="domain" description="Peptidase S8/S53" evidence="6">
    <location>
        <begin position="88"/>
        <end position="286"/>
    </location>
</feature>
<dbReference type="Pfam" id="PF00082">
    <property type="entry name" value="Peptidase_S8"/>
    <property type="match status" value="1"/>
</dbReference>
<evidence type="ECO:0000256" key="5">
    <source>
        <dbReference type="PROSITE-ProRule" id="PRU01240"/>
    </source>
</evidence>
<dbReference type="InterPro" id="IPR000209">
    <property type="entry name" value="Peptidase_S8/S53_dom"/>
</dbReference>
<dbReference type="AlphaFoldDB" id="A0A3N4HVD4"/>
<dbReference type="PRINTS" id="PR00723">
    <property type="entry name" value="SUBTILISIN"/>
</dbReference>
<dbReference type="GO" id="GO:0006508">
    <property type="term" value="P:proteolysis"/>
    <property type="evidence" value="ECO:0007669"/>
    <property type="project" value="UniProtKB-KW"/>
</dbReference>
<keyword evidence="3" id="KW-0378">Hydrolase</keyword>
<sequence>MACVDKDVLQWLSNDLCVELIFENRTFRTCKESNDSITEDRYTDSWALSHLTGGLVDVPERMHVRWMRKFWEFVNNEVLYVEKKHLNGKGTEVHVVDDGINELHTLLVRKDGTSRVRTTFPINYYTRKPISNLTRSVTGHGTEVASSIGGDSTGLATETEFVSVKMCPDDESPKTVTLHYVASAIDLSFLEIYENQRRESSVINVSWGGVDNDVALCAAVYKYCNGLPNQTTADKSVTIVVAAGNAGVYIDEPVKGVDPINLPIIFVGAIDKNNEVIEVSNYGPGYRFTRQDTKYWWQEIQMDYTERPARHWPRDMSHQFCLG</sequence>
<dbReference type="PROSITE" id="PS00136">
    <property type="entry name" value="SUBTILASE_ASP"/>
    <property type="match status" value="1"/>
</dbReference>
<dbReference type="InterPro" id="IPR050131">
    <property type="entry name" value="Peptidase_S8_subtilisin-like"/>
</dbReference>
<dbReference type="STRING" id="1160509.A0A3N4HVD4"/>
<comment type="caution">
    <text evidence="5">Lacks conserved residue(s) required for the propagation of feature annotation.</text>
</comment>
<keyword evidence="4" id="KW-0720">Serine protease</keyword>
<evidence type="ECO:0000256" key="2">
    <source>
        <dbReference type="ARBA" id="ARBA00022670"/>
    </source>
</evidence>
<dbReference type="EMBL" id="ML119720">
    <property type="protein sequence ID" value="RPA77802.1"/>
    <property type="molecule type" value="Genomic_DNA"/>
</dbReference>
<dbReference type="Gene3D" id="3.40.50.200">
    <property type="entry name" value="Peptidase S8/S53 domain"/>
    <property type="match status" value="1"/>
</dbReference>
<evidence type="ECO:0000313" key="7">
    <source>
        <dbReference type="EMBL" id="RPA77802.1"/>
    </source>
</evidence>
<dbReference type="PROSITE" id="PS51892">
    <property type="entry name" value="SUBTILASE"/>
    <property type="match status" value="1"/>
</dbReference>
<keyword evidence="2" id="KW-0645">Protease</keyword>
<evidence type="ECO:0000259" key="6">
    <source>
        <dbReference type="Pfam" id="PF00082"/>
    </source>
</evidence>
<evidence type="ECO:0000313" key="8">
    <source>
        <dbReference type="Proteomes" id="UP000275078"/>
    </source>
</evidence>
<keyword evidence="8" id="KW-1185">Reference proteome</keyword>
<evidence type="ECO:0000256" key="4">
    <source>
        <dbReference type="ARBA" id="ARBA00022825"/>
    </source>
</evidence>
<dbReference type="SUPFAM" id="SSF52743">
    <property type="entry name" value="Subtilisin-like"/>
    <property type="match status" value="1"/>
</dbReference>
<evidence type="ECO:0000256" key="3">
    <source>
        <dbReference type="ARBA" id="ARBA00022801"/>
    </source>
</evidence>
<organism evidence="7 8">
    <name type="scientific">Ascobolus immersus RN42</name>
    <dbReference type="NCBI Taxonomy" id="1160509"/>
    <lineage>
        <taxon>Eukaryota</taxon>
        <taxon>Fungi</taxon>
        <taxon>Dikarya</taxon>
        <taxon>Ascomycota</taxon>
        <taxon>Pezizomycotina</taxon>
        <taxon>Pezizomycetes</taxon>
        <taxon>Pezizales</taxon>
        <taxon>Ascobolaceae</taxon>
        <taxon>Ascobolus</taxon>
    </lineage>
</organism>
<protein>
    <submittedName>
        <fullName evidence="7">Subtilisin-like protein</fullName>
    </submittedName>
</protein>
<dbReference type="InterPro" id="IPR023827">
    <property type="entry name" value="Peptidase_S8_Asp-AS"/>
</dbReference>
<dbReference type="PANTHER" id="PTHR43806">
    <property type="entry name" value="PEPTIDASE S8"/>
    <property type="match status" value="1"/>
</dbReference>
<name>A0A3N4HVD4_ASCIM</name>
<dbReference type="GO" id="GO:0004252">
    <property type="term" value="F:serine-type endopeptidase activity"/>
    <property type="evidence" value="ECO:0007669"/>
    <property type="project" value="InterPro"/>
</dbReference>